<name>L1MJZ2_9CORY</name>
<dbReference type="HOGENOM" id="CLU_2952572_0_0_11"/>
<comment type="caution">
    <text evidence="1">The sequence shown here is derived from an EMBL/GenBank/DDBJ whole genome shotgun (WGS) entry which is preliminary data.</text>
</comment>
<dbReference type="AlphaFoldDB" id="L1MJZ2"/>
<dbReference type="Proteomes" id="UP000010445">
    <property type="component" value="Unassembled WGS sequence"/>
</dbReference>
<sequence length="59" mass="6947">MHYMCGRRDSLRLYVIHHQLKITLTHSVPFLRIIFKPPPVCHAVAKLLFRIDASSWGYI</sequence>
<evidence type="ECO:0000313" key="2">
    <source>
        <dbReference type="Proteomes" id="UP000010445"/>
    </source>
</evidence>
<accession>L1MJZ2</accession>
<dbReference type="EMBL" id="AMEM01000011">
    <property type="protein sequence ID" value="EKX91557.1"/>
    <property type="molecule type" value="Genomic_DNA"/>
</dbReference>
<keyword evidence="2" id="KW-1185">Reference proteome</keyword>
<gene>
    <name evidence="1" type="ORF">HMPREF9997_00627</name>
</gene>
<organism evidence="1 2">
    <name type="scientific">Corynebacterium durum F0235</name>
    <dbReference type="NCBI Taxonomy" id="1035195"/>
    <lineage>
        <taxon>Bacteria</taxon>
        <taxon>Bacillati</taxon>
        <taxon>Actinomycetota</taxon>
        <taxon>Actinomycetes</taxon>
        <taxon>Mycobacteriales</taxon>
        <taxon>Corynebacteriaceae</taxon>
        <taxon>Corynebacterium</taxon>
    </lineage>
</organism>
<evidence type="ECO:0000313" key="1">
    <source>
        <dbReference type="EMBL" id="EKX91557.1"/>
    </source>
</evidence>
<reference evidence="1 2" key="1">
    <citation type="submission" date="2012-05" db="EMBL/GenBank/DDBJ databases">
        <authorList>
            <person name="Weinstock G."/>
            <person name="Sodergren E."/>
            <person name="Lobos E.A."/>
            <person name="Fulton L."/>
            <person name="Fulton R."/>
            <person name="Courtney L."/>
            <person name="Fronick C."/>
            <person name="O'Laughlin M."/>
            <person name="Godfrey J."/>
            <person name="Wilson R.M."/>
            <person name="Miner T."/>
            <person name="Farmer C."/>
            <person name="Delehaunty K."/>
            <person name="Cordes M."/>
            <person name="Minx P."/>
            <person name="Tomlinson C."/>
            <person name="Chen J."/>
            <person name="Wollam A."/>
            <person name="Pepin K.H."/>
            <person name="Bhonagiri V."/>
            <person name="Zhang X."/>
            <person name="Suruliraj S."/>
            <person name="Warren W."/>
            <person name="Mitreva M."/>
            <person name="Mardis E.R."/>
            <person name="Wilson R.K."/>
        </authorList>
    </citation>
    <scope>NUCLEOTIDE SEQUENCE [LARGE SCALE GENOMIC DNA]</scope>
    <source>
        <strain evidence="1 2">F0235</strain>
    </source>
</reference>
<protein>
    <submittedName>
        <fullName evidence="1">Uncharacterized protein</fullName>
    </submittedName>
</protein>
<proteinExistence type="predicted"/>